<dbReference type="InterPro" id="IPR043714">
    <property type="entry name" value="DUF5655"/>
</dbReference>
<evidence type="ECO:0000259" key="1">
    <source>
        <dbReference type="Pfam" id="PF18899"/>
    </source>
</evidence>
<dbReference type="KEGG" id="ise:JBKA6_1388"/>
<dbReference type="InterPro" id="IPR011856">
    <property type="entry name" value="tRNA_endonuc-like_dom_sf"/>
</dbReference>
<name>A0A1J1DZS1_9FLAO</name>
<dbReference type="EMBL" id="AP014564">
    <property type="protein sequence ID" value="BAV95401.1"/>
    <property type="molecule type" value="Genomic_DNA"/>
</dbReference>
<feature type="domain" description="DUF5655" evidence="1">
    <location>
        <begin position="191"/>
        <end position="299"/>
    </location>
</feature>
<gene>
    <name evidence="2" type="ORF">JBKA6_1388</name>
</gene>
<dbReference type="GO" id="GO:0003676">
    <property type="term" value="F:nucleic acid binding"/>
    <property type="evidence" value="ECO:0007669"/>
    <property type="project" value="InterPro"/>
</dbReference>
<dbReference type="OrthoDB" id="9798761at2"/>
<keyword evidence="3" id="KW-1185">Reference proteome</keyword>
<evidence type="ECO:0000313" key="3">
    <source>
        <dbReference type="Proteomes" id="UP000243197"/>
    </source>
</evidence>
<dbReference type="RefSeq" id="WP_096687159.1">
    <property type="nucleotide sequence ID" value="NZ_AP014564.1"/>
</dbReference>
<dbReference type="Proteomes" id="UP000243197">
    <property type="component" value="Chromosome"/>
</dbReference>
<reference evidence="2 3" key="1">
    <citation type="submission" date="2014-03" db="EMBL/GenBank/DDBJ databases">
        <title>complete genome sequence of Flavobacteriaceae bacterium JBKA-6.</title>
        <authorList>
            <person name="Takano T."/>
            <person name="Nakamura Y."/>
            <person name="Takuma S."/>
            <person name="Yasuike M."/>
            <person name="Matsuyama T."/>
            <person name="Sakai T."/>
            <person name="Fujiwara A."/>
            <person name="Kimoto K."/>
            <person name="Fukuda Y."/>
            <person name="Kondo H."/>
            <person name="Hirono I."/>
            <person name="Nakayasu C."/>
        </authorList>
    </citation>
    <scope>NUCLEOTIDE SEQUENCE [LARGE SCALE GENOMIC DNA]</scope>
    <source>
        <strain evidence="2 3">JBKA-6</strain>
    </source>
</reference>
<evidence type="ECO:0000313" key="2">
    <source>
        <dbReference type="EMBL" id="BAV95401.1"/>
    </source>
</evidence>
<organism evidence="2 3">
    <name type="scientific">Ichthyobacterium seriolicida</name>
    <dbReference type="NCBI Taxonomy" id="242600"/>
    <lineage>
        <taxon>Bacteria</taxon>
        <taxon>Pseudomonadati</taxon>
        <taxon>Bacteroidota</taxon>
        <taxon>Flavobacteriia</taxon>
        <taxon>Flavobacteriales</taxon>
        <taxon>Ichthyobacteriaceae</taxon>
        <taxon>Ichthyobacterium</taxon>
    </lineage>
</organism>
<dbReference type="Pfam" id="PF18899">
    <property type="entry name" value="DUF5655"/>
    <property type="match status" value="1"/>
</dbReference>
<protein>
    <recommendedName>
        <fullName evidence="1">DUF5655 domain-containing protein</fullName>
    </recommendedName>
</protein>
<dbReference type="AlphaFoldDB" id="A0A1J1DZS1"/>
<accession>A0A1J1DZS1</accession>
<proteinExistence type="predicted"/>
<sequence>MSIYINENGIIKQIKEKPFKLEKEIHELFESNLGSIMGLELVASEFSIQNKRIDTLAFDTQTNAFIIIEYKRDKNISVIDQGFAYLALMTQNKADFIVEYNESLKKHLKRNEVDWSQSRVIFVSTGFTENQKLASDFKDSAIELWEIKRFENNTVSITPVKKSRSAESIKPLTRQNKELRAVQDEIKVYTEEEHIAKSTEEIKELYELVRNRILTLAYDIEVMPLKVSIAFRKDKKNLCSLKLQTENIKIWINAKWGEIDDPKGVSRDVSKIGHHGCGDYEICIKDDRQLEYILSLIKEKLSDND</sequence>
<dbReference type="Gene3D" id="3.40.1350.10">
    <property type="match status" value="1"/>
</dbReference>